<evidence type="ECO:0000313" key="3">
    <source>
        <dbReference type="EMBL" id="NEN49696.1"/>
    </source>
</evidence>
<evidence type="ECO:0000313" key="5">
    <source>
        <dbReference type="Proteomes" id="UP000471152"/>
    </source>
</evidence>
<comment type="caution">
    <text evidence="2">The sequence shown here is derived from an EMBL/GenBank/DDBJ whole genome shotgun (WGS) entry which is preliminary data.</text>
</comment>
<reference evidence="3 5" key="2">
    <citation type="submission" date="2020-02" db="EMBL/GenBank/DDBJ databases">
        <title>The WGS of Modestobacter muralis DSM 100205.</title>
        <authorList>
            <person name="Jiang Z."/>
        </authorList>
    </citation>
    <scope>NUCLEOTIDE SEQUENCE [LARGE SCALE GENOMIC DNA]</scope>
    <source>
        <strain evidence="3 5">DSM 100205</strain>
    </source>
</reference>
<dbReference type="Proteomes" id="UP000468828">
    <property type="component" value="Unassembled WGS sequence"/>
</dbReference>
<protein>
    <submittedName>
        <fullName evidence="2">Uncharacterized protein</fullName>
    </submittedName>
</protein>
<sequence length="95" mass="10360">MALIYPIQADAPEPDEDSEPAFEELAAELSDTWLVQIEADEDDEGVSFGPMSAPAAFELGVELDDRRPDWTISVLPLHVPGTADELIAGFEDDED</sequence>
<evidence type="ECO:0000313" key="2">
    <source>
        <dbReference type="EMBL" id="NEK92929.1"/>
    </source>
</evidence>
<accession>A0A6P0ER52</accession>
<feature type="compositionally biased region" description="Acidic residues" evidence="1">
    <location>
        <begin position="12"/>
        <end position="21"/>
    </location>
</feature>
<gene>
    <name evidence="3" type="ORF">G3R41_01905</name>
    <name evidence="2" type="ORF">GCU67_01905</name>
</gene>
<dbReference type="EMBL" id="JAAGWB010000005">
    <property type="protein sequence ID" value="NEN49696.1"/>
    <property type="molecule type" value="Genomic_DNA"/>
</dbReference>
<feature type="region of interest" description="Disordered" evidence="1">
    <location>
        <begin position="1"/>
        <end position="21"/>
    </location>
</feature>
<dbReference type="Proteomes" id="UP000471152">
    <property type="component" value="Unassembled WGS sequence"/>
</dbReference>
<evidence type="ECO:0000313" key="4">
    <source>
        <dbReference type="Proteomes" id="UP000468828"/>
    </source>
</evidence>
<dbReference type="RefSeq" id="WP_163609393.1">
    <property type="nucleotide sequence ID" value="NZ_JAAGWB010000005.1"/>
</dbReference>
<dbReference type="EMBL" id="JAAGWH010000005">
    <property type="protein sequence ID" value="NEK92929.1"/>
    <property type="molecule type" value="Genomic_DNA"/>
</dbReference>
<evidence type="ECO:0000256" key="1">
    <source>
        <dbReference type="SAM" id="MobiDB-lite"/>
    </source>
</evidence>
<keyword evidence="4" id="KW-1185">Reference proteome</keyword>
<dbReference type="AlphaFoldDB" id="A0A6P0ER52"/>
<name>A0A6P0ER52_9ACTN</name>
<proteinExistence type="predicted"/>
<reference evidence="2 4" key="1">
    <citation type="submission" date="2020-01" db="EMBL/GenBank/DDBJ databases">
        <title>the WGS Modestobacter muralis CPCC 204518.</title>
        <authorList>
            <person name="Jiang Z."/>
        </authorList>
    </citation>
    <scope>NUCLEOTIDE SEQUENCE [LARGE SCALE GENOMIC DNA]</scope>
    <source>
        <strain evidence="2 4">DSM 100205</strain>
    </source>
</reference>
<organism evidence="2 4">
    <name type="scientific">Modestobacter muralis</name>
    <dbReference type="NCBI Taxonomy" id="1608614"/>
    <lineage>
        <taxon>Bacteria</taxon>
        <taxon>Bacillati</taxon>
        <taxon>Actinomycetota</taxon>
        <taxon>Actinomycetes</taxon>
        <taxon>Geodermatophilales</taxon>
        <taxon>Geodermatophilaceae</taxon>
        <taxon>Modestobacter</taxon>
    </lineage>
</organism>